<name>A0A3G1KNU3_FORW1</name>
<accession>A0A3G1KNU3</accession>
<gene>
    <name evidence="1" type="ORF">DCMF_04570</name>
</gene>
<sequence length="161" mass="18806">MEVIWEILKNTIIPAIFGVMGYVFKQKYDEGSKIKTSARLLIYDINRTTEILRSFLDGDDHSIPLVSLTAINDWKQYFCVVNTKLATETAKSVFEFYSRIENLIYIQKDAIGIMEQINPHYPNDYLRRRIMALTKVFEEYTKVVLETPRLADSLNNLDRLT</sequence>
<proteinExistence type="predicted"/>
<protein>
    <submittedName>
        <fullName evidence="1">Uncharacterized protein</fullName>
    </submittedName>
</protein>
<dbReference type="Proteomes" id="UP000323521">
    <property type="component" value="Chromosome"/>
</dbReference>
<organism evidence="1 2">
    <name type="scientific">Formimonas warabiya</name>
    <dbReference type="NCBI Taxonomy" id="1761012"/>
    <lineage>
        <taxon>Bacteria</taxon>
        <taxon>Bacillati</taxon>
        <taxon>Bacillota</taxon>
        <taxon>Clostridia</taxon>
        <taxon>Eubacteriales</taxon>
        <taxon>Peptococcaceae</taxon>
        <taxon>Candidatus Formimonas</taxon>
    </lineage>
</organism>
<dbReference type="EMBL" id="CP017634">
    <property type="protein sequence ID" value="ATW24151.1"/>
    <property type="molecule type" value="Genomic_DNA"/>
</dbReference>
<reference evidence="1 2" key="1">
    <citation type="submission" date="2016-10" db="EMBL/GenBank/DDBJ databases">
        <title>Complete Genome Sequence of Peptococcaceae strain DCMF.</title>
        <authorList>
            <person name="Edwards R.J."/>
            <person name="Holland S.I."/>
            <person name="Deshpande N.P."/>
            <person name="Wong Y.K."/>
            <person name="Ertan H."/>
            <person name="Manefield M."/>
            <person name="Russell T.L."/>
            <person name="Lee M.J."/>
        </authorList>
    </citation>
    <scope>NUCLEOTIDE SEQUENCE [LARGE SCALE GENOMIC DNA]</scope>
    <source>
        <strain evidence="1 2">DCMF</strain>
    </source>
</reference>
<evidence type="ECO:0000313" key="2">
    <source>
        <dbReference type="Proteomes" id="UP000323521"/>
    </source>
</evidence>
<dbReference type="KEGG" id="fwa:DCMF_04570"/>
<dbReference type="AlphaFoldDB" id="A0A3G1KNU3"/>
<evidence type="ECO:0000313" key="1">
    <source>
        <dbReference type="EMBL" id="ATW24151.1"/>
    </source>
</evidence>
<dbReference type="RefSeq" id="WP_148133330.1">
    <property type="nucleotide sequence ID" value="NZ_CP017634.1"/>
</dbReference>
<keyword evidence="2" id="KW-1185">Reference proteome</keyword>